<dbReference type="EMBL" id="CP002049">
    <property type="protein sequence ID" value="ADI13825.1"/>
    <property type="molecule type" value="Genomic_DNA"/>
</dbReference>
<gene>
    <name evidence="1" type="ordered locus">Trad_0689</name>
</gene>
<dbReference type="KEGG" id="tra:Trad_0689"/>
<accession>D7CTG8</accession>
<proteinExistence type="predicted"/>
<reference evidence="2" key="1">
    <citation type="submission" date="2010-05" db="EMBL/GenBank/DDBJ databases">
        <title>The complete genome of Truepera radiovictris DSM 17093.</title>
        <authorList>
            <consortium name="US DOE Joint Genome Institute (JGI-PGF)"/>
            <person name="Lucas S."/>
            <person name="Copeland A."/>
            <person name="Lapidus A."/>
            <person name="Glavina del Rio T."/>
            <person name="Dalin E."/>
            <person name="Tice H."/>
            <person name="Bruce D."/>
            <person name="Goodwin L."/>
            <person name="Pitluck S."/>
            <person name="Kyrpides N."/>
            <person name="Mavromatis K."/>
            <person name="Ovchinnikova G."/>
            <person name="Munk A.C."/>
            <person name="Detter J.C."/>
            <person name="Han C."/>
            <person name="Tapia R."/>
            <person name="Land M."/>
            <person name="Hauser L."/>
            <person name="Markowitz V."/>
            <person name="Cheng J.-F."/>
            <person name="Hugenholtz P."/>
            <person name="Woyke T."/>
            <person name="Wu D."/>
            <person name="Tindall B."/>
            <person name="Pomrenke H.G."/>
            <person name="Brambilla E."/>
            <person name="Klenk H.-P."/>
            <person name="Eisen J.A."/>
        </authorList>
    </citation>
    <scope>NUCLEOTIDE SEQUENCE [LARGE SCALE GENOMIC DNA]</scope>
    <source>
        <strain evidence="2">DSM 17093 / CIP 108686 / LMG 22925 / RQ-24</strain>
    </source>
</reference>
<reference evidence="1 2" key="2">
    <citation type="journal article" date="2011" name="Stand. Genomic Sci.">
        <title>Complete genome sequence of Truepera radiovictrix type strain (RQ-24).</title>
        <authorList>
            <person name="Ivanova N."/>
            <person name="Rohde C."/>
            <person name="Munk C."/>
            <person name="Nolan M."/>
            <person name="Lucas S."/>
            <person name="Del Rio T.G."/>
            <person name="Tice H."/>
            <person name="Deshpande S."/>
            <person name="Cheng J.F."/>
            <person name="Tapia R."/>
            <person name="Han C."/>
            <person name="Goodwin L."/>
            <person name="Pitluck S."/>
            <person name="Liolios K."/>
            <person name="Mavromatis K."/>
            <person name="Mikhailova N."/>
            <person name="Pati A."/>
            <person name="Chen A."/>
            <person name="Palaniappan K."/>
            <person name="Land M."/>
            <person name="Hauser L."/>
            <person name="Chang Y.J."/>
            <person name="Jeffries C.D."/>
            <person name="Brambilla E."/>
            <person name="Rohde M."/>
            <person name="Goker M."/>
            <person name="Tindall B.J."/>
            <person name="Woyke T."/>
            <person name="Bristow J."/>
            <person name="Eisen J.A."/>
            <person name="Markowitz V."/>
            <person name="Hugenholtz P."/>
            <person name="Kyrpides N.C."/>
            <person name="Klenk H.P."/>
            <person name="Lapidus A."/>
        </authorList>
    </citation>
    <scope>NUCLEOTIDE SEQUENCE [LARGE SCALE GENOMIC DNA]</scope>
    <source>
        <strain evidence="2">DSM 17093 / CIP 108686 / LMG 22925 / RQ-24</strain>
    </source>
</reference>
<dbReference type="HOGENOM" id="CLU_2605046_0_0_0"/>
<sequence length="79" mass="9270">MTDADLKEVLTYALGGSAPERFLDHLIAHRDAWDGEFWQRLEAFAYELRPELAVWELEVSACGQLRERRVPLLSRENRR</sequence>
<evidence type="ECO:0000313" key="1">
    <source>
        <dbReference type="EMBL" id="ADI13825.1"/>
    </source>
</evidence>
<protein>
    <submittedName>
        <fullName evidence="1">Peptidase</fullName>
    </submittedName>
</protein>
<evidence type="ECO:0000313" key="2">
    <source>
        <dbReference type="Proteomes" id="UP000000379"/>
    </source>
</evidence>
<keyword evidence="2" id="KW-1185">Reference proteome</keyword>
<organism evidence="1 2">
    <name type="scientific">Truepera radiovictrix (strain DSM 17093 / CIP 108686 / LMG 22925 / RQ-24)</name>
    <dbReference type="NCBI Taxonomy" id="649638"/>
    <lineage>
        <taxon>Bacteria</taxon>
        <taxon>Thermotogati</taxon>
        <taxon>Deinococcota</taxon>
        <taxon>Deinococci</taxon>
        <taxon>Trueperales</taxon>
        <taxon>Trueperaceae</taxon>
        <taxon>Truepera</taxon>
    </lineage>
</organism>
<name>D7CTG8_TRURR</name>
<dbReference type="RefSeq" id="WP_013177197.1">
    <property type="nucleotide sequence ID" value="NC_014221.1"/>
</dbReference>
<dbReference type="AlphaFoldDB" id="D7CTG8"/>
<dbReference type="STRING" id="649638.Trad_0689"/>
<dbReference type="Proteomes" id="UP000000379">
    <property type="component" value="Chromosome"/>
</dbReference>